<name>A0A562IQW9_9ACTN</name>
<reference evidence="2 3" key="1">
    <citation type="submission" date="2019-07" db="EMBL/GenBank/DDBJ databases">
        <title>R&amp;d 2014.</title>
        <authorList>
            <person name="Klenk H.-P."/>
        </authorList>
    </citation>
    <scope>NUCLEOTIDE SEQUENCE [LARGE SCALE GENOMIC DNA]</scope>
    <source>
        <strain evidence="2 3">DSM 45764</strain>
    </source>
</reference>
<comment type="caution">
    <text evidence="2">The sequence shown here is derived from an EMBL/GenBank/DDBJ whole genome shotgun (WGS) entry which is preliminary data.</text>
</comment>
<keyword evidence="1" id="KW-0812">Transmembrane</keyword>
<keyword evidence="1" id="KW-1133">Transmembrane helix</keyword>
<organism evidence="2 3">
    <name type="scientific">Modestobacter roseus</name>
    <dbReference type="NCBI Taxonomy" id="1181884"/>
    <lineage>
        <taxon>Bacteria</taxon>
        <taxon>Bacillati</taxon>
        <taxon>Actinomycetota</taxon>
        <taxon>Actinomycetes</taxon>
        <taxon>Geodermatophilales</taxon>
        <taxon>Geodermatophilaceae</taxon>
        <taxon>Modestobacter</taxon>
    </lineage>
</organism>
<dbReference type="RefSeq" id="WP_208104053.1">
    <property type="nucleotide sequence ID" value="NZ_VLKF01000001.1"/>
</dbReference>
<sequence>MSLTAVTLPAAQLLSALALVTGALTLAVTHRPALALGVLLDLLLAAGLLRLAGDPDWQGIATAAAIVALRHLAGAGLRVGARSWRPGPARPGHRPSAGRLARLLRPQWRT</sequence>
<proteinExistence type="predicted"/>
<protein>
    <submittedName>
        <fullName evidence="2">Uncharacterized protein</fullName>
    </submittedName>
</protein>
<keyword evidence="1" id="KW-0472">Membrane</keyword>
<gene>
    <name evidence="2" type="ORF">JD78_01783</name>
</gene>
<dbReference type="AlphaFoldDB" id="A0A562IQW9"/>
<keyword evidence="3" id="KW-1185">Reference proteome</keyword>
<dbReference type="EMBL" id="VLKF01000001">
    <property type="protein sequence ID" value="TWH73260.1"/>
    <property type="molecule type" value="Genomic_DNA"/>
</dbReference>
<evidence type="ECO:0000256" key="1">
    <source>
        <dbReference type="SAM" id="Phobius"/>
    </source>
</evidence>
<evidence type="ECO:0000313" key="3">
    <source>
        <dbReference type="Proteomes" id="UP000321490"/>
    </source>
</evidence>
<dbReference type="Proteomes" id="UP000321490">
    <property type="component" value="Unassembled WGS sequence"/>
</dbReference>
<accession>A0A562IQW9</accession>
<evidence type="ECO:0000313" key="2">
    <source>
        <dbReference type="EMBL" id="TWH73260.1"/>
    </source>
</evidence>
<feature type="transmembrane region" description="Helical" evidence="1">
    <location>
        <begin position="34"/>
        <end position="52"/>
    </location>
</feature>